<organism evidence="1 2">
    <name type="scientific">Nephila pilipes</name>
    <name type="common">Giant wood spider</name>
    <name type="synonym">Nephila maculata</name>
    <dbReference type="NCBI Taxonomy" id="299642"/>
    <lineage>
        <taxon>Eukaryota</taxon>
        <taxon>Metazoa</taxon>
        <taxon>Ecdysozoa</taxon>
        <taxon>Arthropoda</taxon>
        <taxon>Chelicerata</taxon>
        <taxon>Arachnida</taxon>
        <taxon>Araneae</taxon>
        <taxon>Araneomorphae</taxon>
        <taxon>Entelegynae</taxon>
        <taxon>Araneoidea</taxon>
        <taxon>Nephilidae</taxon>
        <taxon>Nephila</taxon>
    </lineage>
</organism>
<dbReference type="EMBL" id="BMAW01027059">
    <property type="protein sequence ID" value="GFU00059.1"/>
    <property type="molecule type" value="Genomic_DNA"/>
</dbReference>
<sequence length="131" mass="14849">MGHSTRITFFCDAIREEVRPYVPEKLPFEVFSSLKIFPIRRHIVSPIKPFPSTLDRFQHVHVDLVVPVPLTNGFTVDMHRPLHPVAIPLSDMSAETVANSFIAKWVSRFGIPSILTTDQGRQFHSVILSST</sequence>
<dbReference type="AlphaFoldDB" id="A0A8X6Q5A7"/>
<dbReference type="Proteomes" id="UP000887013">
    <property type="component" value="Unassembled WGS sequence"/>
</dbReference>
<accession>A0A8X6Q5A7</accession>
<evidence type="ECO:0000313" key="2">
    <source>
        <dbReference type="Proteomes" id="UP000887013"/>
    </source>
</evidence>
<reference evidence="1" key="1">
    <citation type="submission" date="2020-08" db="EMBL/GenBank/DDBJ databases">
        <title>Multicomponent nature underlies the extraordinary mechanical properties of spider dragline silk.</title>
        <authorList>
            <person name="Kono N."/>
            <person name="Nakamura H."/>
            <person name="Mori M."/>
            <person name="Yoshida Y."/>
            <person name="Ohtoshi R."/>
            <person name="Malay A.D."/>
            <person name="Moran D.A.P."/>
            <person name="Tomita M."/>
            <person name="Numata K."/>
            <person name="Arakawa K."/>
        </authorList>
    </citation>
    <scope>NUCLEOTIDE SEQUENCE</scope>
</reference>
<keyword evidence="2" id="KW-1185">Reference proteome</keyword>
<dbReference type="Gene3D" id="3.30.420.10">
    <property type="entry name" value="Ribonuclease H-like superfamily/Ribonuclease H"/>
    <property type="match status" value="1"/>
</dbReference>
<dbReference type="InterPro" id="IPR036397">
    <property type="entry name" value="RNaseH_sf"/>
</dbReference>
<proteinExistence type="predicted"/>
<dbReference type="GO" id="GO:0003676">
    <property type="term" value="F:nucleic acid binding"/>
    <property type="evidence" value="ECO:0007669"/>
    <property type="project" value="InterPro"/>
</dbReference>
<evidence type="ECO:0000313" key="1">
    <source>
        <dbReference type="EMBL" id="GFU00059.1"/>
    </source>
</evidence>
<dbReference type="OrthoDB" id="6537797at2759"/>
<comment type="caution">
    <text evidence="1">The sequence shown here is derived from an EMBL/GenBank/DDBJ whole genome shotgun (WGS) entry which is preliminary data.</text>
</comment>
<dbReference type="SUPFAM" id="SSF53098">
    <property type="entry name" value="Ribonuclease H-like"/>
    <property type="match status" value="1"/>
</dbReference>
<gene>
    <name evidence="1" type="ORF">NPIL_426961</name>
</gene>
<dbReference type="InterPro" id="IPR012337">
    <property type="entry name" value="RNaseH-like_sf"/>
</dbReference>
<name>A0A8X6Q5A7_NEPPI</name>
<protein>
    <submittedName>
        <fullName evidence="1">Integrase catalytic domain-containing protein</fullName>
    </submittedName>
</protein>